<proteinExistence type="predicted"/>
<protein>
    <submittedName>
        <fullName evidence="1">Uncharacterized protein</fullName>
    </submittedName>
</protein>
<sequence>MNKDKFAERYFDFWIIFHPGQKMTDEVIESANVLYEKFNHTKVSYELIDEILTTIEADWKELPYSFNLFAYVGDWIRTYKLENLVSQETFDKKPIDLPSEKKFDPEQEALIKQKCEELEKKIGQILPNWLSIVRKINAKRLSGQDKYQNYRCWSCMDSGWMTVKPGFSATCTCDRGQRIRGKDGKKIHCGEKLVVREATIEECMAAAKNNGQPVGLFKQRELSSAPF</sequence>
<gene>
    <name evidence="2" type="ORF">MM415A02602_0004</name>
    <name evidence="1" type="ORF">MM415B00820_0033</name>
</gene>
<reference evidence="1" key="1">
    <citation type="submission" date="2020-03" db="EMBL/GenBank/DDBJ databases">
        <title>The deep terrestrial virosphere.</title>
        <authorList>
            <person name="Holmfeldt K."/>
            <person name="Nilsson E."/>
            <person name="Simone D."/>
            <person name="Lopez-Fernandez M."/>
            <person name="Wu X."/>
            <person name="de Brujin I."/>
            <person name="Lundin D."/>
            <person name="Andersson A."/>
            <person name="Bertilsson S."/>
            <person name="Dopson M."/>
        </authorList>
    </citation>
    <scope>NUCLEOTIDE SEQUENCE</scope>
    <source>
        <strain evidence="2">MM415A02602</strain>
        <strain evidence="1">MM415B00820</strain>
    </source>
</reference>
<dbReference type="EMBL" id="MT141980">
    <property type="protein sequence ID" value="QJA72811.1"/>
    <property type="molecule type" value="Genomic_DNA"/>
</dbReference>
<organism evidence="1">
    <name type="scientific">viral metagenome</name>
    <dbReference type="NCBI Taxonomy" id="1070528"/>
    <lineage>
        <taxon>unclassified sequences</taxon>
        <taxon>metagenomes</taxon>
        <taxon>organismal metagenomes</taxon>
    </lineage>
</organism>
<dbReference type="EMBL" id="MT141463">
    <property type="protein sequence ID" value="QJA62171.1"/>
    <property type="molecule type" value="Genomic_DNA"/>
</dbReference>
<dbReference type="AlphaFoldDB" id="A0A6M3IYX6"/>
<evidence type="ECO:0000313" key="2">
    <source>
        <dbReference type="EMBL" id="QJA72811.1"/>
    </source>
</evidence>
<evidence type="ECO:0000313" key="1">
    <source>
        <dbReference type="EMBL" id="QJA62171.1"/>
    </source>
</evidence>
<accession>A0A6M3IYX6</accession>
<name>A0A6M3IYX6_9ZZZZ</name>